<dbReference type="Proteomes" id="UP000887568">
    <property type="component" value="Unplaced"/>
</dbReference>
<keyword evidence="4" id="KW-0677">Repeat</keyword>
<evidence type="ECO:0000256" key="3">
    <source>
        <dbReference type="ARBA" id="ARBA00022692"/>
    </source>
</evidence>
<dbReference type="InterPro" id="IPR027417">
    <property type="entry name" value="P-loop_NTPase"/>
</dbReference>
<dbReference type="FunFam" id="3.40.50.300:FF:000327">
    <property type="entry name" value="ATP-binding cassette sub-family A member 3"/>
    <property type="match status" value="1"/>
</dbReference>
<dbReference type="SUPFAM" id="SSF52540">
    <property type="entry name" value="P-loop containing nucleoside triphosphate hydrolases"/>
    <property type="match status" value="2"/>
</dbReference>
<dbReference type="CTD" id="21"/>
<dbReference type="GeneID" id="119737304"/>
<keyword evidence="6" id="KW-0067">ATP-binding</keyword>
<accession>A0A914AW33</accession>
<evidence type="ECO:0000259" key="14">
    <source>
        <dbReference type="PROSITE" id="PS50893"/>
    </source>
</evidence>
<dbReference type="GO" id="GO:0005524">
    <property type="term" value="F:ATP binding"/>
    <property type="evidence" value="ECO:0007669"/>
    <property type="project" value="UniProtKB-KW"/>
</dbReference>
<sequence>MRRKLNQLLLLTWKNYVLQKRHWIRTLFEIGVPILVSLLLIWLRTIVDYTNFTKPDVYAGYPIDSLPSNLTRVNFPGPFPTAWRMAYTPNGTAENRVMGFVVDNLQYSFFARLETGRGFETEEDMLDFLTDANATNQKEFLGGVTFHNPFPSAYELPSNITYSIRLKASQRNYPDAKFNNITGDSGRWHTDTLFELISRPGPREKGKTWGGKPGYMREGFLPLQYAIDRAFLQFQNVSLEDVSVEMRRYPYPPYFDDDFILVIQMQLPFLLLISFVITAITITKGVVLEKEQKLKESMKIMGLSNWLHWTAWYLKYALFLLISVAIVTALYKIPVAGHGAVINNSSFTVLFLFFFMYSLVVIAQCFAVSVLFSTANTGAVFMGLIWFFSYVPYFFIVQYYETMSRSLKMTSCLLANTGMAMGAYLIGLYEGTGEGIQWNNINRPVSVDDNLSFLDVLLMFLVDIVWYLVFMWYVEAVFPGSYGVPRKWYFPFQISYWCGPKVKHVDDQWDERPLTSGGRSQSPSFFEPDPKGLHAGIKIQSLTKVFGKDKVAVNKLTLNMYEGQITALLGHNGAGKTTTLSMLTGMFPPSDGTALVNDFDIRTEIDGVRQSLGLCPQHDVLFERLTVREHLYFFAKLKGCPSSKVKEEVENYITALELEDKRDAQARQLSGGMKRKLCVGIALIYDSKVVMLDEPTSGMDPSARRFTWDLLQRHRQGRTILLTTHHMDEADLLGDRIAIMAKGELQCVGTSLFLKKKYGVGYHMTIAKAPSCDVATVSALIASHVPGMQEESNVGTELSYILPEESVGQFEQLFTDLETRRVELGINSYGASVTTMEEVFLKVDKEEGDEVATENGKLEPNGGTKAHSPINGDGATSVAHEANNTAFGAKNGLDIEQGPSDTQPLILIAQRNSGVTLYLQQFRAMFQKRMYHTWRNFLVMAVQLLIPLFMTAVALIAIKTFPAIGESPPLPVNIRTYGKTEVPYFLPDNTSELMQSVSGSYVSYLKHLDQKPIYVNNVTDANTTSLVDYLIDIGGKRLVTFNRENLAAAVFSEDQQKIVATAFFNDQPYHTPPASLSAIDNALMKHYLKGEHMVTTINYPLPRTVHEKANDDLESQTFTGFSIAFNMLFGMSFLASSFVLFLVKEDATKAKHVQFVSGVHSLNFWLSTLLWDLINYTVPCVLIVVAFAAFGVEAYTGDSRFLAIFLLLFLHGWSIIPLMYLLSFLFTVPSTAFVRLTMFNIIFGIAAFMAVNILELPSLKLQNVADVLSWVFSFSPSYCLGQGLSDFYENYNVLKICSSIESEVGLNCSDPRISANSTLYTFNNNYLGFKAPGIGKELTFMAGTGILYFLLVILAEEGLLRSLRYYLRDLICGQSGRDPQMSLLPENVLDEDVRAEQSRILDGQYLPDALILRDLRKVYSSPGKPALVAVEGTSLGIPAGECFGLLGVNGAGKTTTFKMLTGDEAVTSGDALVDGFNIKNNIKQVQQRIGYCPQFDALIDQLTGRETLRLYARLRGMKEAVIESKVQELLVLFSLTEYAEKQTKTYSGGNKRKLSTTIALIGDPPIVFLDEPSTGMDPVTKRLLWKTLCQVRNEGRCIVLTSHSMEECEALCTRLAIMVNGQIKCLGSTQHLKSRFGKGFTVLAKVSSLEGVPDMTELKQFMETQFPDSKLKDEHQGMVHYHITNTQLTWAQIFGTMERAKSRYDIEDYSVSQTTLEQVFINFARMQRADELQS</sequence>
<keyword evidence="3 13" id="KW-0812">Transmembrane</keyword>
<dbReference type="CDD" id="cd03263">
    <property type="entry name" value="ABC_subfamily_A"/>
    <property type="match status" value="2"/>
</dbReference>
<dbReference type="InterPro" id="IPR003439">
    <property type="entry name" value="ABC_transporter-like_ATP-bd"/>
</dbReference>
<feature type="domain" description="ABC transporter" evidence="14">
    <location>
        <begin position="1410"/>
        <end position="1645"/>
    </location>
</feature>
<dbReference type="InterPro" id="IPR056264">
    <property type="entry name" value="R2_ABCA1-4-like"/>
</dbReference>
<dbReference type="PANTHER" id="PTHR19229">
    <property type="entry name" value="ATP-BINDING CASSETTE TRANSPORTER SUBFAMILY A ABCA"/>
    <property type="match status" value="1"/>
</dbReference>
<dbReference type="SMART" id="SM00382">
    <property type="entry name" value="AAA"/>
    <property type="match status" value="2"/>
</dbReference>
<dbReference type="Gene3D" id="3.40.50.300">
    <property type="entry name" value="P-loop containing nucleotide triphosphate hydrolases"/>
    <property type="match status" value="2"/>
</dbReference>
<evidence type="ECO:0000256" key="8">
    <source>
        <dbReference type="ARBA" id="ARBA00023055"/>
    </source>
</evidence>
<keyword evidence="9 13" id="KW-0472">Membrane</keyword>
<dbReference type="GO" id="GO:0016887">
    <property type="term" value="F:ATP hydrolysis activity"/>
    <property type="evidence" value="ECO:0007669"/>
    <property type="project" value="InterPro"/>
</dbReference>
<evidence type="ECO:0000256" key="7">
    <source>
        <dbReference type="ARBA" id="ARBA00022989"/>
    </source>
</evidence>
<dbReference type="GO" id="GO:0005737">
    <property type="term" value="C:cytoplasm"/>
    <property type="evidence" value="ECO:0007669"/>
    <property type="project" value="UniProtKB-ARBA"/>
</dbReference>
<comment type="catalytic activity">
    <reaction evidence="11">
        <text>cholesterol(in) + ATP + H2O = cholesterol(out) + ADP + phosphate + H(+)</text>
        <dbReference type="Rhea" id="RHEA:39051"/>
        <dbReference type="ChEBI" id="CHEBI:15377"/>
        <dbReference type="ChEBI" id="CHEBI:15378"/>
        <dbReference type="ChEBI" id="CHEBI:16113"/>
        <dbReference type="ChEBI" id="CHEBI:30616"/>
        <dbReference type="ChEBI" id="CHEBI:43474"/>
        <dbReference type="ChEBI" id="CHEBI:456216"/>
    </reaction>
    <physiologicalReaction direction="left-to-right" evidence="11">
        <dbReference type="Rhea" id="RHEA:39052"/>
    </physiologicalReaction>
</comment>
<dbReference type="OrthoDB" id="6512918at2759"/>
<keyword evidence="10" id="KW-0325">Glycoprotein</keyword>
<feature type="transmembrane region" description="Helical" evidence="13">
    <location>
        <begin position="937"/>
        <end position="958"/>
    </location>
</feature>
<dbReference type="InterPro" id="IPR017871">
    <property type="entry name" value="ABC_transporter-like_CS"/>
</dbReference>
<name>A0A914AW33_PATMI</name>
<keyword evidence="16" id="KW-1185">Reference proteome</keyword>
<dbReference type="OMA" id="WKNWIVL"/>
<evidence type="ECO:0000256" key="13">
    <source>
        <dbReference type="SAM" id="Phobius"/>
    </source>
</evidence>
<evidence type="ECO:0000313" key="15">
    <source>
        <dbReference type="EnsemblMetazoa" id="XP_038067466.1"/>
    </source>
</evidence>
<feature type="transmembrane region" description="Helical" evidence="13">
    <location>
        <begin position="313"/>
        <end position="335"/>
    </location>
</feature>
<keyword evidence="7 13" id="KW-1133">Transmembrane helix</keyword>
<feature type="transmembrane region" description="Helical" evidence="13">
    <location>
        <begin position="269"/>
        <end position="288"/>
    </location>
</feature>
<reference evidence="15" key="1">
    <citation type="submission" date="2022-11" db="UniProtKB">
        <authorList>
            <consortium name="EnsemblMetazoa"/>
        </authorList>
    </citation>
    <scope>IDENTIFICATION</scope>
</reference>
<dbReference type="GO" id="GO:0016020">
    <property type="term" value="C:membrane"/>
    <property type="evidence" value="ECO:0007669"/>
    <property type="project" value="InterPro"/>
</dbReference>
<feature type="region of interest" description="Disordered" evidence="12">
    <location>
        <begin position="847"/>
        <end position="877"/>
    </location>
</feature>
<keyword evidence="2" id="KW-0813">Transport</keyword>
<evidence type="ECO:0000256" key="11">
    <source>
        <dbReference type="ARBA" id="ARBA00050894"/>
    </source>
</evidence>
<evidence type="ECO:0000256" key="12">
    <source>
        <dbReference type="SAM" id="MobiDB-lite"/>
    </source>
</evidence>
<protein>
    <recommendedName>
        <fullName evidence="14">ABC transporter domain-containing protein</fullName>
    </recommendedName>
</protein>
<evidence type="ECO:0000256" key="10">
    <source>
        <dbReference type="ARBA" id="ARBA00023180"/>
    </source>
</evidence>
<proteinExistence type="predicted"/>
<feature type="transmembrane region" description="Helical" evidence="13">
    <location>
        <begin position="1164"/>
        <end position="1190"/>
    </location>
</feature>
<feature type="transmembrane region" description="Helical" evidence="13">
    <location>
        <begin position="1233"/>
        <end position="1254"/>
    </location>
</feature>
<evidence type="ECO:0000256" key="5">
    <source>
        <dbReference type="ARBA" id="ARBA00022741"/>
    </source>
</evidence>
<dbReference type="Pfam" id="PF00005">
    <property type="entry name" value="ABC_tran"/>
    <property type="match status" value="2"/>
</dbReference>
<dbReference type="GO" id="GO:0140359">
    <property type="term" value="F:ABC-type transporter activity"/>
    <property type="evidence" value="ECO:0007669"/>
    <property type="project" value="InterPro"/>
</dbReference>
<dbReference type="PROSITE" id="PS00211">
    <property type="entry name" value="ABC_TRANSPORTER_1"/>
    <property type="match status" value="1"/>
</dbReference>
<comment type="subcellular location">
    <subcellularLocation>
        <location evidence="1">Endomembrane system</location>
        <topology evidence="1">Multi-pass membrane protein</topology>
    </subcellularLocation>
</comment>
<keyword evidence="5" id="KW-0547">Nucleotide-binding</keyword>
<dbReference type="Pfam" id="PF23321">
    <property type="entry name" value="R1_ABCA1"/>
    <property type="match status" value="1"/>
</dbReference>
<evidence type="ECO:0000256" key="9">
    <source>
        <dbReference type="ARBA" id="ARBA00023136"/>
    </source>
</evidence>
<dbReference type="InterPro" id="IPR003593">
    <property type="entry name" value="AAA+_ATPase"/>
</dbReference>
<dbReference type="GO" id="GO:0012505">
    <property type="term" value="C:endomembrane system"/>
    <property type="evidence" value="ECO:0007669"/>
    <property type="project" value="UniProtKB-SubCell"/>
</dbReference>
<dbReference type="EnsemblMetazoa" id="XM_038211536.1">
    <property type="protein sequence ID" value="XP_038067464.1"/>
    <property type="gene ID" value="LOC119737304"/>
</dbReference>
<dbReference type="PROSITE" id="PS50893">
    <property type="entry name" value="ABC_TRANSPORTER_2"/>
    <property type="match status" value="2"/>
</dbReference>
<dbReference type="FunFam" id="3.40.50.300:FF:000465">
    <property type="entry name" value="ATP-binding cassette, sub-family A (ABC1), member 3"/>
    <property type="match status" value="1"/>
</dbReference>
<feature type="transmembrane region" description="Helical" evidence="13">
    <location>
        <begin position="451"/>
        <end position="474"/>
    </location>
</feature>
<feature type="transmembrane region" description="Helical" evidence="13">
    <location>
        <begin position="347"/>
        <end position="372"/>
    </location>
</feature>
<evidence type="ECO:0000256" key="4">
    <source>
        <dbReference type="ARBA" id="ARBA00022737"/>
    </source>
</evidence>
<evidence type="ECO:0000256" key="1">
    <source>
        <dbReference type="ARBA" id="ARBA00004127"/>
    </source>
</evidence>
<organism evidence="15 16">
    <name type="scientific">Patiria miniata</name>
    <name type="common">Bat star</name>
    <name type="synonym">Asterina miniata</name>
    <dbReference type="NCBI Taxonomy" id="46514"/>
    <lineage>
        <taxon>Eukaryota</taxon>
        <taxon>Metazoa</taxon>
        <taxon>Echinodermata</taxon>
        <taxon>Eleutherozoa</taxon>
        <taxon>Asterozoa</taxon>
        <taxon>Asteroidea</taxon>
        <taxon>Valvatacea</taxon>
        <taxon>Valvatida</taxon>
        <taxon>Asterinidae</taxon>
        <taxon>Patiria</taxon>
    </lineage>
</organism>
<dbReference type="GO" id="GO:0005319">
    <property type="term" value="F:lipid transporter activity"/>
    <property type="evidence" value="ECO:0007669"/>
    <property type="project" value="TreeGrafter"/>
</dbReference>
<feature type="domain" description="ABC transporter" evidence="14">
    <location>
        <begin position="537"/>
        <end position="767"/>
    </location>
</feature>
<evidence type="ECO:0000313" key="16">
    <source>
        <dbReference type="Proteomes" id="UP000887568"/>
    </source>
</evidence>
<dbReference type="Pfam" id="PF12698">
    <property type="entry name" value="ABC2_membrane_3"/>
    <property type="match status" value="2"/>
</dbReference>
<evidence type="ECO:0000256" key="6">
    <source>
        <dbReference type="ARBA" id="ARBA00022840"/>
    </source>
</evidence>
<dbReference type="RefSeq" id="XP_038067464.1">
    <property type="nucleotide sequence ID" value="XM_038211536.1"/>
</dbReference>
<feature type="transmembrane region" description="Helical" evidence="13">
    <location>
        <begin position="378"/>
        <end position="400"/>
    </location>
</feature>
<dbReference type="InterPro" id="IPR013525">
    <property type="entry name" value="ABC2_TM"/>
</dbReference>
<evidence type="ECO:0000256" key="2">
    <source>
        <dbReference type="ARBA" id="ARBA00022448"/>
    </source>
</evidence>
<dbReference type="PANTHER" id="PTHR19229:SF250">
    <property type="entry name" value="ABC TRANSPORTER DOMAIN-CONTAINING PROTEIN-RELATED"/>
    <property type="match status" value="1"/>
</dbReference>
<dbReference type="RefSeq" id="XP_038067466.1">
    <property type="nucleotide sequence ID" value="XM_038211538.1"/>
</dbReference>
<feature type="transmembrane region" description="Helical" evidence="13">
    <location>
        <begin position="1123"/>
        <end position="1143"/>
    </location>
</feature>
<feature type="transmembrane region" description="Helical" evidence="13">
    <location>
        <begin position="1202"/>
        <end position="1226"/>
    </location>
</feature>
<keyword evidence="8" id="KW-0445">Lipid transport</keyword>
<dbReference type="InterPro" id="IPR026082">
    <property type="entry name" value="ABCA"/>
</dbReference>
<dbReference type="EnsemblMetazoa" id="XM_038211538.1">
    <property type="protein sequence ID" value="XP_038067466.1"/>
    <property type="gene ID" value="LOC119737304"/>
</dbReference>
<feature type="transmembrane region" description="Helical" evidence="13">
    <location>
        <begin position="23"/>
        <end position="43"/>
    </location>
</feature>